<accession>A0A165FQ63</accession>
<evidence type="ECO:0000313" key="2">
    <source>
        <dbReference type="Proteomes" id="UP000076842"/>
    </source>
</evidence>
<sequence length="391" mass="43447">MARPNEGDGARKRRNAVSIVPIDSVARRRFPFYLPFKVGRLPHHTQVLSPVFFATSDGCSKSQPRSNVQHRVTSIEYPAPSGAHSAASRANPRTPHTDILTWLPFGGEEPTARSPSDCTDTSSSDALSHCAVHLHSTQLKSIEINNIYVYSLEADLSSVEFLGLSPLVDWWGNGGATAFSVLQVLRRVPSLSRLHVTGSDYAEAFEEPDDLVNTQYPAPVLSHLQILKLDSPANVLWWLPSLTMPELQELDSNLYQDEAETMQALLLSMSPFPTLSRVILRSWHPELLLLLLGLAPNLRTVVTSEQSWSKETLINARWREEAGLAPITLSISELELVNPRWWSTSDTRDADTPRLLSEALRIAPKLRVIRFRSGFDVGNAVGDIWISHAVP</sequence>
<name>A0A165FQ63_9BASI</name>
<dbReference type="EMBL" id="KV423968">
    <property type="protein sequence ID" value="KZT57059.1"/>
    <property type="molecule type" value="Genomic_DNA"/>
</dbReference>
<proteinExistence type="predicted"/>
<gene>
    <name evidence="1" type="ORF">CALCODRAFT_291960</name>
</gene>
<keyword evidence="2" id="KW-1185">Reference proteome</keyword>
<dbReference type="AlphaFoldDB" id="A0A165FQ63"/>
<dbReference type="InParanoid" id="A0A165FQ63"/>
<evidence type="ECO:0000313" key="1">
    <source>
        <dbReference type="EMBL" id="KZT57059.1"/>
    </source>
</evidence>
<dbReference type="Proteomes" id="UP000076842">
    <property type="component" value="Unassembled WGS sequence"/>
</dbReference>
<reference evidence="1 2" key="1">
    <citation type="journal article" date="2016" name="Mol. Biol. Evol.">
        <title>Comparative Genomics of Early-Diverging Mushroom-Forming Fungi Provides Insights into the Origins of Lignocellulose Decay Capabilities.</title>
        <authorList>
            <person name="Nagy L.G."/>
            <person name="Riley R."/>
            <person name="Tritt A."/>
            <person name="Adam C."/>
            <person name="Daum C."/>
            <person name="Floudas D."/>
            <person name="Sun H."/>
            <person name="Yadav J.S."/>
            <person name="Pangilinan J."/>
            <person name="Larsson K.H."/>
            <person name="Matsuura K."/>
            <person name="Barry K."/>
            <person name="Labutti K."/>
            <person name="Kuo R."/>
            <person name="Ohm R.A."/>
            <person name="Bhattacharya S.S."/>
            <person name="Shirouzu T."/>
            <person name="Yoshinaga Y."/>
            <person name="Martin F.M."/>
            <person name="Grigoriev I.V."/>
            <person name="Hibbett D.S."/>
        </authorList>
    </citation>
    <scope>NUCLEOTIDE SEQUENCE [LARGE SCALE GENOMIC DNA]</scope>
    <source>
        <strain evidence="1 2">HHB12733</strain>
    </source>
</reference>
<protein>
    <submittedName>
        <fullName evidence="1">Uncharacterized protein</fullName>
    </submittedName>
</protein>
<organism evidence="1 2">
    <name type="scientific">Calocera cornea HHB12733</name>
    <dbReference type="NCBI Taxonomy" id="1353952"/>
    <lineage>
        <taxon>Eukaryota</taxon>
        <taxon>Fungi</taxon>
        <taxon>Dikarya</taxon>
        <taxon>Basidiomycota</taxon>
        <taxon>Agaricomycotina</taxon>
        <taxon>Dacrymycetes</taxon>
        <taxon>Dacrymycetales</taxon>
        <taxon>Dacrymycetaceae</taxon>
        <taxon>Calocera</taxon>
    </lineage>
</organism>